<dbReference type="RefSeq" id="WP_146684623.1">
    <property type="nucleotide sequence ID" value="NZ_CP019646.1"/>
</dbReference>
<dbReference type="InterPro" id="IPR018247">
    <property type="entry name" value="EF_Hand_1_Ca_BS"/>
</dbReference>
<keyword evidence="1" id="KW-0378">Hydrolase</keyword>
<dbReference type="PROSITE" id="PS00018">
    <property type="entry name" value="EF_HAND_1"/>
    <property type="match status" value="1"/>
</dbReference>
<dbReference type="Pfam" id="PF00404">
    <property type="entry name" value="Dockerin_1"/>
    <property type="match status" value="1"/>
</dbReference>
<dbReference type="OrthoDB" id="272551at2"/>
<evidence type="ECO:0000313" key="1">
    <source>
        <dbReference type="EMBL" id="AQQ72433.1"/>
    </source>
</evidence>
<dbReference type="EMBL" id="CP019646">
    <property type="protein sequence ID" value="AQQ72433.1"/>
    <property type="molecule type" value="Genomic_DNA"/>
</dbReference>
<dbReference type="InterPro" id="IPR002105">
    <property type="entry name" value="Dockerin_1_rpt"/>
</dbReference>
<dbReference type="SUPFAM" id="SSF63446">
    <property type="entry name" value="Type I dockerin domain"/>
    <property type="match status" value="1"/>
</dbReference>
<sequence>MQCPWNIWAGDGPRLYSHWDNHGAFTHFVRNHRELFDDYRAYSQVGLLWNTDSVMDELDSFGAALYDMKIAFDIVPLGERYPRRTIDVNETASKYDKIVQASDLSSWSQENQVLVNELGEEVDIVSHPNGLSLDNGWINVTPLNAPKIWVLPRKHTSDILAPIVVHVLNRDYDSSTDSVDNTGCSIEFDRQMLKGMDLESVEWLGPQNPTTELAVTETGSGFQVSLPQTPAWSLLKINVSYIPGDFNADGSVDMLDLDVIAAEWLSCSDASNPQCQGQILQSDSNSDGYISYLDFVSLWQGWQQ</sequence>
<reference evidence="2" key="1">
    <citation type="submission" date="2017-02" db="EMBL/GenBank/DDBJ databases">
        <title>Comparative genomics and description of representatives of a novel lineage of planctomycetes thriving in anoxic sediments.</title>
        <authorList>
            <person name="Spring S."/>
            <person name="Bunk B."/>
            <person name="Sproer C."/>
        </authorList>
    </citation>
    <scope>NUCLEOTIDE SEQUENCE [LARGE SCALE GENOMIC DNA]</scope>
    <source>
        <strain evidence="2">SM-Chi-D1</strain>
    </source>
</reference>
<name>A0A1R7T673_9BACT</name>
<keyword evidence="1" id="KW-0326">Glycosidase</keyword>
<evidence type="ECO:0000313" key="2">
    <source>
        <dbReference type="Proteomes" id="UP000188181"/>
    </source>
</evidence>
<dbReference type="GO" id="GO:0033953">
    <property type="term" value="F:alpha-agarase activity"/>
    <property type="evidence" value="ECO:0007669"/>
    <property type="project" value="UniProtKB-EC"/>
</dbReference>
<gene>
    <name evidence="1" type="ORF">SMSP2_02817</name>
</gene>
<keyword evidence="2" id="KW-1185">Reference proteome</keyword>
<dbReference type="KEGG" id="pbas:SMSP2_02817"/>
<proteinExistence type="predicted"/>
<accession>A0A1R7T673</accession>
<dbReference type="EC" id="3.2.1.158" evidence="1"/>
<dbReference type="GO" id="GO:0000272">
    <property type="term" value="P:polysaccharide catabolic process"/>
    <property type="evidence" value="ECO:0007669"/>
    <property type="project" value="InterPro"/>
</dbReference>
<dbReference type="AlphaFoldDB" id="A0A1R7T673"/>
<dbReference type="STRING" id="1851148.SMSP2_02817"/>
<dbReference type="InterPro" id="IPR036439">
    <property type="entry name" value="Dockerin_dom_sf"/>
</dbReference>
<protein>
    <submittedName>
        <fullName evidence="1">Alpha-agarase</fullName>
        <ecNumber evidence="1">3.2.1.158</ecNumber>
    </submittedName>
</protein>
<dbReference type="Proteomes" id="UP000188181">
    <property type="component" value="Chromosome"/>
</dbReference>
<dbReference type="Gene3D" id="1.10.1330.10">
    <property type="entry name" value="Dockerin domain"/>
    <property type="match status" value="1"/>
</dbReference>
<organism evidence="1 2">
    <name type="scientific">Limihaloglobus sulfuriphilus</name>
    <dbReference type="NCBI Taxonomy" id="1851148"/>
    <lineage>
        <taxon>Bacteria</taxon>
        <taxon>Pseudomonadati</taxon>
        <taxon>Planctomycetota</taxon>
        <taxon>Phycisphaerae</taxon>
        <taxon>Sedimentisphaerales</taxon>
        <taxon>Sedimentisphaeraceae</taxon>
        <taxon>Limihaloglobus</taxon>
    </lineage>
</organism>